<dbReference type="PANTHER" id="PTHR35175:SF2">
    <property type="entry name" value="DUF1289 DOMAIN-CONTAINING PROTEIN"/>
    <property type="match status" value="1"/>
</dbReference>
<gene>
    <name evidence="1" type="ordered locus">Mnod_3773</name>
</gene>
<dbReference type="HOGENOM" id="CLU_162538_6_3_5"/>
<reference evidence="1 2" key="1">
    <citation type="submission" date="2009-01" db="EMBL/GenBank/DDBJ databases">
        <title>Complete sequence of chromosome of Methylobacterium nodulans ORS 2060.</title>
        <authorList>
            <consortium name="US DOE Joint Genome Institute"/>
            <person name="Lucas S."/>
            <person name="Copeland A."/>
            <person name="Lapidus A."/>
            <person name="Glavina del Rio T."/>
            <person name="Dalin E."/>
            <person name="Tice H."/>
            <person name="Bruce D."/>
            <person name="Goodwin L."/>
            <person name="Pitluck S."/>
            <person name="Sims D."/>
            <person name="Brettin T."/>
            <person name="Detter J.C."/>
            <person name="Han C."/>
            <person name="Larimer F."/>
            <person name="Land M."/>
            <person name="Hauser L."/>
            <person name="Kyrpides N."/>
            <person name="Ivanova N."/>
            <person name="Marx C.J."/>
            <person name="Richardson P."/>
        </authorList>
    </citation>
    <scope>NUCLEOTIDE SEQUENCE [LARGE SCALE GENOMIC DNA]</scope>
    <source>
        <strain evidence="2">LMG 21967 / CNCM I-2342 / ORS 2060</strain>
    </source>
</reference>
<evidence type="ECO:0000313" key="1">
    <source>
        <dbReference type="EMBL" id="ACL58679.1"/>
    </source>
</evidence>
<dbReference type="RefSeq" id="WP_015930335.1">
    <property type="nucleotide sequence ID" value="NC_011894.1"/>
</dbReference>
<sequence>MSRPSTPCTRICVLDPATGLCEGCGRSRDEIAAWGGLSEPERQRIMALLPARRAAAFPESGPVRRRAASTT</sequence>
<dbReference type="InterPro" id="IPR010710">
    <property type="entry name" value="DUF1289"/>
</dbReference>
<dbReference type="OrthoDB" id="9811423at2"/>
<proteinExistence type="predicted"/>
<dbReference type="PANTHER" id="PTHR35175">
    <property type="entry name" value="DUF1289 DOMAIN-CONTAINING PROTEIN"/>
    <property type="match status" value="1"/>
</dbReference>
<dbReference type="KEGG" id="mno:Mnod_3773"/>
<evidence type="ECO:0000313" key="2">
    <source>
        <dbReference type="Proteomes" id="UP000008207"/>
    </source>
</evidence>
<dbReference type="STRING" id="460265.Mnod_3773"/>
<dbReference type="eggNOG" id="COG3313">
    <property type="taxonomic scope" value="Bacteria"/>
</dbReference>
<dbReference type="EMBL" id="CP001349">
    <property type="protein sequence ID" value="ACL58679.1"/>
    <property type="molecule type" value="Genomic_DNA"/>
</dbReference>
<dbReference type="AlphaFoldDB" id="B8IRD9"/>
<dbReference type="Pfam" id="PF06945">
    <property type="entry name" value="DUF1289"/>
    <property type="match status" value="1"/>
</dbReference>
<accession>B8IRD9</accession>
<protein>
    <recommendedName>
        <fullName evidence="3">Fe-S protein</fullName>
    </recommendedName>
</protein>
<organism evidence="1 2">
    <name type="scientific">Methylobacterium nodulans (strain LMG 21967 / CNCM I-2342 / ORS 2060)</name>
    <dbReference type="NCBI Taxonomy" id="460265"/>
    <lineage>
        <taxon>Bacteria</taxon>
        <taxon>Pseudomonadati</taxon>
        <taxon>Pseudomonadota</taxon>
        <taxon>Alphaproteobacteria</taxon>
        <taxon>Hyphomicrobiales</taxon>
        <taxon>Methylobacteriaceae</taxon>
        <taxon>Methylobacterium</taxon>
    </lineage>
</organism>
<evidence type="ECO:0008006" key="3">
    <source>
        <dbReference type="Google" id="ProtNLM"/>
    </source>
</evidence>
<keyword evidence="2" id="KW-1185">Reference proteome</keyword>
<name>B8IRD9_METNO</name>
<dbReference type="Proteomes" id="UP000008207">
    <property type="component" value="Chromosome"/>
</dbReference>